<dbReference type="PANTHER" id="PTHR44167">
    <property type="entry name" value="OVARIAN-SPECIFIC SERINE/THREONINE-PROTEIN KINASE LOK-RELATED"/>
    <property type="match status" value="1"/>
</dbReference>
<dbReference type="GO" id="GO:0005524">
    <property type="term" value="F:ATP binding"/>
    <property type="evidence" value="ECO:0007669"/>
    <property type="project" value="InterPro"/>
</dbReference>
<dbReference type="InterPro" id="IPR011009">
    <property type="entry name" value="Kinase-like_dom_sf"/>
</dbReference>
<evidence type="ECO:0000313" key="3">
    <source>
        <dbReference type="Proteomes" id="UP000308730"/>
    </source>
</evidence>
<accession>A0A4S4MST4</accession>
<evidence type="ECO:0000259" key="1">
    <source>
        <dbReference type="PROSITE" id="PS50011"/>
    </source>
</evidence>
<dbReference type="AlphaFoldDB" id="A0A4S4MST4"/>
<dbReference type="Proteomes" id="UP000308730">
    <property type="component" value="Unassembled WGS sequence"/>
</dbReference>
<sequence length="397" mass="46669">MATNRAPIDFDKYIDPTLSPEIRRGLREVVPHDPEVLWPHEIFWRDHQEWLAQKGYLLRPRYKPDWVPSWKGTGHHYDDYEDGKATMRGAVLDATRLSDGEMVMLKQIKHDVHPFEVDISQMFSEEPLKSHSRNHCIPIFEVLVVPDEHRTSILVMPLLRPYDDPRFKTTGEALEYFRQIFEGLQFMHQCHVAHRDCMYLNIMMDPRPLYPNMFHPAYTTKACDDWKVSAKHYDRTLKPVKYYLIDFGLSRKYDANDPAPREYPILGGDKTVPEFKISDGPFDPFPTDIYYLGSMIRQDFLQKLRGFEFMEPLVNDMVQADPTKRPTIDEVVVRFKALYDTLPWWVLRSRIAREGGESFALRAFSSVGHFVHTTTHILIRRKAMPQPPKYPQHTFST</sequence>
<keyword evidence="3" id="KW-1185">Reference proteome</keyword>
<reference evidence="2 3" key="1">
    <citation type="submission" date="2019-02" db="EMBL/GenBank/DDBJ databases">
        <title>Genome sequencing of the rare red list fungi Antrodiella citrinella (Flaviporus citrinellus).</title>
        <authorList>
            <person name="Buettner E."/>
            <person name="Kellner H."/>
        </authorList>
    </citation>
    <scope>NUCLEOTIDE SEQUENCE [LARGE SCALE GENOMIC DNA]</scope>
    <source>
        <strain evidence="2 3">DSM 108506</strain>
    </source>
</reference>
<dbReference type="SUPFAM" id="SSF56112">
    <property type="entry name" value="Protein kinase-like (PK-like)"/>
    <property type="match status" value="1"/>
</dbReference>
<comment type="caution">
    <text evidence="2">The sequence shown here is derived from an EMBL/GenBank/DDBJ whole genome shotgun (WGS) entry which is preliminary data.</text>
</comment>
<dbReference type="InterPro" id="IPR000719">
    <property type="entry name" value="Prot_kinase_dom"/>
</dbReference>
<name>A0A4S4MST4_9APHY</name>
<dbReference type="SMART" id="SM00220">
    <property type="entry name" value="S_TKc"/>
    <property type="match status" value="1"/>
</dbReference>
<dbReference type="EMBL" id="SGPM01000132">
    <property type="protein sequence ID" value="THH29256.1"/>
    <property type="molecule type" value="Genomic_DNA"/>
</dbReference>
<gene>
    <name evidence="2" type="ORF">EUX98_g4915</name>
</gene>
<dbReference type="Gene3D" id="1.10.510.10">
    <property type="entry name" value="Transferase(Phosphotransferase) domain 1"/>
    <property type="match status" value="1"/>
</dbReference>
<dbReference type="Pfam" id="PF00069">
    <property type="entry name" value="Pkinase"/>
    <property type="match status" value="1"/>
</dbReference>
<dbReference type="PANTHER" id="PTHR44167:SF24">
    <property type="entry name" value="SERINE_THREONINE-PROTEIN KINASE CHK2"/>
    <property type="match status" value="1"/>
</dbReference>
<organism evidence="2 3">
    <name type="scientific">Antrodiella citrinella</name>
    <dbReference type="NCBI Taxonomy" id="2447956"/>
    <lineage>
        <taxon>Eukaryota</taxon>
        <taxon>Fungi</taxon>
        <taxon>Dikarya</taxon>
        <taxon>Basidiomycota</taxon>
        <taxon>Agaricomycotina</taxon>
        <taxon>Agaricomycetes</taxon>
        <taxon>Polyporales</taxon>
        <taxon>Steccherinaceae</taxon>
        <taxon>Antrodiella</taxon>
    </lineage>
</organism>
<protein>
    <recommendedName>
        <fullName evidence="1">Protein kinase domain-containing protein</fullName>
    </recommendedName>
</protein>
<proteinExistence type="predicted"/>
<dbReference type="GO" id="GO:0004672">
    <property type="term" value="F:protein kinase activity"/>
    <property type="evidence" value="ECO:0007669"/>
    <property type="project" value="InterPro"/>
</dbReference>
<evidence type="ECO:0000313" key="2">
    <source>
        <dbReference type="EMBL" id="THH29256.1"/>
    </source>
</evidence>
<dbReference type="OrthoDB" id="5987198at2759"/>
<feature type="domain" description="Protein kinase" evidence="1">
    <location>
        <begin position="77"/>
        <end position="397"/>
    </location>
</feature>
<dbReference type="PROSITE" id="PS50011">
    <property type="entry name" value="PROTEIN_KINASE_DOM"/>
    <property type="match status" value="1"/>
</dbReference>